<evidence type="ECO:0000256" key="19">
    <source>
        <dbReference type="PROSITE-ProRule" id="PRU00333"/>
    </source>
</evidence>
<dbReference type="OrthoDB" id="9803687at2"/>
<dbReference type="Pfam" id="PF02607">
    <property type="entry name" value="B12-binding_2"/>
    <property type="match status" value="1"/>
</dbReference>
<evidence type="ECO:0000256" key="17">
    <source>
        <dbReference type="ARBA" id="ARBA00025552"/>
    </source>
</evidence>
<feature type="binding site" evidence="19">
    <location>
        <position position="265"/>
    </location>
    <ligand>
        <name>Zn(2+)</name>
        <dbReference type="ChEBI" id="CHEBI:29105"/>
    </ligand>
</feature>
<evidence type="ECO:0000256" key="16">
    <source>
        <dbReference type="ARBA" id="ARBA00023285"/>
    </source>
</evidence>
<dbReference type="SUPFAM" id="SSF52242">
    <property type="entry name" value="Cobalamin (vitamin B12)-binding domain"/>
    <property type="match status" value="1"/>
</dbReference>
<comment type="cofactor">
    <cofactor evidence="3">
        <name>methylcob(III)alamin</name>
        <dbReference type="ChEBI" id="CHEBI:28115"/>
    </cofactor>
</comment>
<dbReference type="GO" id="GO:0046872">
    <property type="term" value="F:metal ion binding"/>
    <property type="evidence" value="ECO:0007669"/>
    <property type="project" value="UniProtKB-KW"/>
</dbReference>
<dbReference type="UniPathway" id="UPA00051">
    <property type="reaction ID" value="UER00081"/>
</dbReference>
<dbReference type="PIRSF" id="PIRSF037472">
    <property type="entry name" value="DHPS_mtfrase"/>
    <property type="match status" value="1"/>
</dbReference>
<keyword evidence="14 19" id="KW-0862">Zinc</keyword>
<dbReference type="RefSeq" id="WP_078807093.1">
    <property type="nucleotide sequence ID" value="NZ_FUXI01000011.1"/>
</dbReference>
<evidence type="ECO:0000256" key="7">
    <source>
        <dbReference type="ARBA" id="ARBA00013998"/>
    </source>
</evidence>
<evidence type="ECO:0000256" key="10">
    <source>
        <dbReference type="ARBA" id="ARBA00022628"/>
    </source>
</evidence>
<comment type="cofactor">
    <cofactor evidence="2 19">
        <name>Zn(2+)</name>
        <dbReference type="ChEBI" id="CHEBI:29105"/>
    </cofactor>
</comment>
<dbReference type="InterPro" id="IPR006158">
    <property type="entry name" value="Cobalamin-bd"/>
</dbReference>
<evidence type="ECO:0000256" key="14">
    <source>
        <dbReference type="ARBA" id="ARBA00022833"/>
    </source>
</evidence>
<feature type="domain" description="B12-binding N-terminal" evidence="23">
    <location>
        <begin position="579"/>
        <end position="672"/>
    </location>
</feature>
<keyword evidence="15" id="KW-0486">Methionine biosynthesis</keyword>
<name>A0A1T4MPV8_9ENTE</name>
<keyword evidence="10" id="KW-0846">Cobalamin</keyword>
<dbReference type="PROSITE" id="PS51337">
    <property type="entry name" value="B12_BINDING_NTER"/>
    <property type="match status" value="1"/>
</dbReference>
<dbReference type="NCBIfam" id="NF005719">
    <property type="entry name" value="PRK07535.1"/>
    <property type="match status" value="1"/>
</dbReference>
<dbReference type="InterPro" id="IPR050554">
    <property type="entry name" value="Met_Synthase/Corrinoid"/>
</dbReference>
<dbReference type="InterPro" id="IPR003726">
    <property type="entry name" value="HCY_dom"/>
</dbReference>
<dbReference type="Pfam" id="PF00809">
    <property type="entry name" value="Pterin_bind"/>
    <property type="match status" value="1"/>
</dbReference>
<dbReference type="Proteomes" id="UP000190328">
    <property type="component" value="Unassembled WGS sequence"/>
</dbReference>
<dbReference type="Gene3D" id="3.20.20.330">
    <property type="entry name" value="Homocysteine-binding-like domain"/>
    <property type="match status" value="1"/>
</dbReference>
<keyword evidence="13 19" id="KW-0479">Metal-binding</keyword>
<feature type="domain" description="Hcy-binding" evidence="20">
    <location>
        <begin position="1"/>
        <end position="280"/>
    </location>
</feature>
<comment type="similarity">
    <text evidence="5">Belongs to the vitamin-B12 dependent methionine synthase family.</text>
</comment>
<feature type="binding site" evidence="19">
    <location>
        <position position="200"/>
    </location>
    <ligand>
        <name>Zn(2+)</name>
        <dbReference type="ChEBI" id="CHEBI:29105"/>
    </ligand>
</feature>
<evidence type="ECO:0000256" key="2">
    <source>
        <dbReference type="ARBA" id="ARBA00001947"/>
    </source>
</evidence>
<keyword evidence="11 19" id="KW-0808">Transferase</keyword>
<dbReference type="Gene3D" id="3.40.50.280">
    <property type="entry name" value="Cobalamin-binding domain"/>
    <property type="match status" value="1"/>
</dbReference>
<dbReference type="InterPro" id="IPR000489">
    <property type="entry name" value="Pterin-binding_dom"/>
</dbReference>
<comment type="function">
    <text evidence="17">Catalyzes the transfer of a methyl group from methyl-cobalamin to homocysteine, yielding enzyme-bound cob(I)alamin and methionine. Subsequently, remethylates the cofactor using methyltetrahydrofolate.</text>
</comment>
<organism evidence="24 25">
    <name type="scientific">Pilibacter termitis</name>
    <dbReference type="NCBI Taxonomy" id="263852"/>
    <lineage>
        <taxon>Bacteria</taxon>
        <taxon>Bacillati</taxon>
        <taxon>Bacillota</taxon>
        <taxon>Bacilli</taxon>
        <taxon>Lactobacillales</taxon>
        <taxon>Enterococcaceae</taxon>
        <taxon>Pilibacter</taxon>
    </lineage>
</organism>
<evidence type="ECO:0000256" key="9">
    <source>
        <dbReference type="ARBA" id="ARBA00022605"/>
    </source>
</evidence>
<dbReference type="EC" id="2.1.1.13" evidence="6"/>
<dbReference type="GO" id="GO:0008705">
    <property type="term" value="F:methionine synthase activity"/>
    <property type="evidence" value="ECO:0007669"/>
    <property type="project" value="UniProtKB-EC"/>
</dbReference>
<dbReference type="Gene3D" id="1.10.1240.10">
    <property type="entry name" value="Methionine synthase domain"/>
    <property type="match status" value="1"/>
</dbReference>
<keyword evidence="16" id="KW-0170">Cobalt</keyword>
<evidence type="ECO:0000256" key="3">
    <source>
        <dbReference type="ARBA" id="ARBA00001956"/>
    </source>
</evidence>
<evidence type="ECO:0000256" key="12">
    <source>
        <dbReference type="ARBA" id="ARBA00022691"/>
    </source>
</evidence>
<evidence type="ECO:0000259" key="21">
    <source>
        <dbReference type="PROSITE" id="PS50972"/>
    </source>
</evidence>
<reference evidence="24 25" key="1">
    <citation type="submission" date="2017-02" db="EMBL/GenBank/DDBJ databases">
        <authorList>
            <person name="Peterson S.W."/>
        </authorList>
    </citation>
    <scope>NUCLEOTIDE SEQUENCE [LARGE SCALE GENOMIC DNA]</scope>
    <source>
        <strain evidence="24 25">ATCC BAA-1030</strain>
    </source>
</reference>
<keyword evidence="9" id="KW-0028">Amino-acid biosynthesis</keyword>
<dbReference type="AlphaFoldDB" id="A0A1T4MPV8"/>
<dbReference type="GO" id="GO:0046653">
    <property type="term" value="P:tetrahydrofolate metabolic process"/>
    <property type="evidence" value="ECO:0007669"/>
    <property type="project" value="TreeGrafter"/>
</dbReference>
<dbReference type="EMBL" id="FUXI01000011">
    <property type="protein sequence ID" value="SJZ68901.1"/>
    <property type="molecule type" value="Genomic_DNA"/>
</dbReference>
<dbReference type="CDD" id="cd02070">
    <property type="entry name" value="corrinoid_protein_B12-BD"/>
    <property type="match status" value="1"/>
</dbReference>
<dbReference type="InterPro" id="IPR036724">
    <property type="entry name" value="Cobalamin-bd_sf"/>
</dbReference>
<dbReference type="STRING" id="263852.SAMN02745116_01163"/>
<evidence type="ECO:0000256" key="4">
    <source>
        <dbReference type="ARBA" id="ARBA00005178"/>
    </source>
</evidence>
<gene>
    <name evidence="24" type="ORF">SAMN02745116_01163</name>
</gene>
<protein>
    <recommendedName>
        <fullName evidence="7">Methionine synthase</fullName>
        <ecNumber evidence="6">2.1.1.13</ecNumber>
    </recommendedName>
    <alternativeName>
        <fullName evidence="18">5-methyltetrahydrofolate--homocysteine methyltransferase</fullName>
    </alternativeName>
</protein>
<dbReference type="GO" id="GO:0050667">
    <property type="term" value="P:homocysteine metabolic process"/>
    <property type="evidence" value="ECO:0007669"/>
    <property type="project" value="TreeGrafter"/>
</dbReference>
<dbReference type="PANTHER" id="PTHR45833:SF1">
    <property type="entry name" value="METHIONINE SYNTHASE"/>
    <property type="match status" value="1"/>
</dbReference>
<dbReference type="GO" id="GO:0032259">
    <property type="term" value="P:methylation"/>
    <property type="evidence" value="ECO:0007669"/>
    <property type="project" value="UniProtKB-KW"/>
</dbReference>
<dbReference type="GO" id="GO:0005829">
    <property type="term" value="C:cytosol"/>
    <property type="evidence" value="ECO:0007669"/>
    <property type="project" value="TreeGrafter"/>
</dbReference>
<keyword evidence="25" id="KW-1185">Reference proteome</keyword>
<proteinExistence type="inferred from homology"/>
<dbReference type="Gene3D" id="3.20.20.20">
    <property type="entry name" value="Dihydropteroate synthase-like"/>
    <property type="match status" value="1"/>
</dbReference>
<evidence type="ECO:0000256" key="18">
    <source>
        <dbReference type="ARBA" id="ARBA00031040"/>
    </source>
</evidence>
<dbReference type="InterPro" id="IPR036594">
    <property type="entry name" value="Meth_synthase_dom"/>
</dbReference>
<evidence type="ECO:0000256" key="13">
    <source>
        <dbReference type="ARBA" id="ARBA00022723"/>
    </source>
</evidence>
<evidence type="ECO:0000256" key="5">
    <source>
        <dbReference type="ARBA" id="ARBA00010398"/>
    </source>
</evidence>
<feature type="binding site" evidence="19">
    <location>
        <position position="266"/>
    </location>
    <ligand>
        <name>Zn(2+)</name>
        <dbReference type="ChEBI" id="CHEBI:29105"/>
    </ligand>
</feature>
<comment type="pathway">
    <text evidence="4">Amino-acid biosynthesis; L-methionine biosynthesis via de novo pathway; L-methionine from L-homocysteine (MetH route): step 1/1.</text>
</comment>
<evidence type="ECO:0000256" key="11">
    <source>
        <dbReference type="ARBA" id="ARBA00022679"/>
    </source>
</evidence>
<evidence type="ECO:0000313" key="25">
    <source>
        <dbReference type="Proteomes" id="UP000190328"/>
    </source>
</evidence>
<dbReference type="SMART" id="SM01018">
    <property type="entry name" value="B12-binding_2"/>
    <property type="match status" value="1"/>
</dbReference>
<evidence type="ECO:0000256" key="1">
    <source>
        <dbReference type="ARBA" id="ARBA00001700"/>
    </source>
</evidence>
<keyword evidence="8 19" id="KW-0489">Methyltransferase</keyword>
<feature type="domain" description="Pterin-binding" evidence="21">
    <location>
        <begin position="310"/>
        <end position="554"/>
    </location>
</feature>
<accession>A0A1T4MPV8</accession>
<evidence type="ECO:0000256" key="6">
    <source>
        <dbReference type="ARBA" id="ARBA00012032"/>
    </source>
</evidence>
<dbReference type="PROSITE" id="PS50970">
    <property type="entry name" value="HCY"/>
    <property type="match status" value="1"/>
</dbReference>
<comment type="catalytic activity">
    <reaction evidence="1">
        <text>(6S)-5-methyl-5,6,7,8-tetrahydrofolate + L-homocysteine = (6S)-5,6,7,8-tetrahydrofolate + L-methionine</text>
        <dbReference type="Rhea" id="RHEA:11172"/>
        <dbReference type="ChEBI" id="CHEBI:18608"/>
        <dbReference type="ChEBI" id="CHEBI:57453"/>
        <dbReference type="ChEBI" id="CHEBI:57844"/>
        <dbReference type="ChEBI" id="CHEBI:58199"/>
        <dbReference type="EC" id="2.1.1.13"/>
    </reaction>
</comment>
<dbReference type="SUPFAM" id="SSF51717">
    <property type="entry name" value="Dihydropteroate synthetase-like"/>
    <property type="match status" value="1"/>
</dbReference>
<sequence length="795" mass="86340">MSTILSHIQEKHLVFDGAMGTQLQAKGLPIGMEPELFNLSHPEIVKSIHEDYVKAGADVITANTFQANRTKITPEELKEIIPQAIQLAKSANPKFVAYDMGPTGQLLAPMGTLSFDDAYDLFKEQALLAEKSGADVILVETISDLLEAKIAILAVKENTNLPIFVTMTYQEDGRTFVGCDAVTATLALQDLGIDALGVNCSLGPKELSGIVEEILEYAQVPVMVQANAGLPSMENGQTVYKISAEEYAQFAKKLLEKGVRIIGGCCGTTPEFIKKLREIVDKQELVFLTPKCVTAVTSGLQTVFIEHGKLTLIGERINPTGKKRLKEALRAKDLAYVLKEAVAQVESGADILDVNVGLPEIDEAEMMKKVVSELQGLITVPLQIDSSEVSALESGARHYNGKPLINSVNGKTSSMESVFPIAKKYGGVVLGLCLDDSGIPETVEERFNVAKKIVETAESYGISRNNVMIDPLALPVSARQEQAEVTLGVIKRVTEELGVKTVIGLSNISFGLPNRSLLNSVFMTQAVGVGLTAPIMNTLDDFMMNIVRSLKVFTNQDKESAEYIANAQNSTISIGNKNVTTPEQKNDKKLTLKEMIISGRRELTAEETARLLDDFTPLEIVDHAIVPALNVVGDQFERGELFLPQLMQSAEATKNAQEVLKAKLLRDGAKASNQGKILLATVEGDIHDIGKNIVKMVLENYGYQIIDLGKDVPVAEVVRSVKEEKIELVGLSALMTTTVQNMKRTITALREAGCTCKVMVGGAVLNEEYKEFVGADFYSKDAMEGVRIAESVFGK</sequence>
<keyword evidence="12" id="KW-0949">S-adenosyl-L-methionine</keyword>
<dbReference type="SUPFAM" id="SSF82282">
    <property type="entry name" value="Homocysteine S-methyltransferase"/>
    <property type="match status" value="1"/>
</dbReference>
<dbReference type="SUPFAM" id="SSF47644">
    <property type="entry name" value="Methionine synthase domain"/>
    <property type="match status" value="1"/>
</dbReference>
<dbReference type="PANTHER" id="PTHR45833">
    <property type="entry name" value="METHIONINE SYNTHASE"/>
    <property type="match status" value="1"/>
</dbReference>
<feature type="domain" description="B12-binding" evidence="22">
    <location>
        <begin position="674"/>
        <end position="795"/>
    </location>
</feature>
<dbReference type="InterPro" id="IPR017215">
    <property type="entry name" value="MetH_bac"/>
</dbReference>
<dbReference type="PROSITE" id="PS51332">
    <property type="entry name" value="B12_BINDING"/>
    <property type="match status" value="1"/>
</dbReference>
<dbReference type="InterPro" id="IPR011005">
    <property type="entry name" value="Dihydropteroate_synth-like_sf"/>
</dbReference>
<evidence type="ECO:0000256" key="8">
    <source>
        <dbReference type="ARBA" id="ARBA00022603"/>
    </source>
</evidence>
<dbReference type="GO" id="GO:0031419">
    <property type="term" value="F:cobalamin binding"/>
    <property type="evidence" value="ECO:0007669"/>
    <property type="project" value="UniProtKB-KW"/>
</dbReference>
<dbReference type="PROSITE" id="PS50972">
    <property type="entry name" value="PTERIN_BINDING"/>
    <property type="match status" value="1"/>
</dbReference>
<dbReference type="InterPro" id="IPR003759">
    <property type="entry name" value="Cbl-bd_cap"/>
</dbReference>
<evidence type="ECO:0000256" key="15">
    <source>
        <dbReference type="ARBA" id="ARBA00023167"/>
    </source>
</evidence>
<dbReference type="Pfam" id="PF02310">
    <property type="entry name" value="B12-binding"/>
    <property type="match status" value="1"/>
</dbReference>
<evidence type="ECO:0000259" key="20">
    <source>
        <dbReference type="PROSITE" id="PS50970"/>
    </source>
</evidence>
<evidence type="ECO:0000259" key="22">
    <source>
        <dbReference type="PROSITE" id="PS51332"/>
    </source>
</evidence>
<dbReference type="InterPro" id="IPR036589">
    <property type="entry name" value="HCY_dom_sf"/>
</dbReference>
<dbReference type="Pfam" id="PF02574">
    <property type="entry name" value="S-methyl_trans"/>
    <property type="match status" value="1"/>
</dbReference>
<evidence type="ECO:0000259" key="23">
    <source>
        <dbReference type="PROSITE" id="PS51337"/>
    </source>
</evidence>
<evidence type="ECO:0000313" key="24">
    <source>
        <dbReference type="EMBL" id="SJZ68901.1"/>
    </source>
</evidence>